<organism evidence="1 2">
    <name type="scientific">Caerostris darwini</name>
    <dbReference type="NCBI Taxonomy" id="1538125"/>
    <lineage>
        <taxon>Eukaryota</taxon>
        <taxon>Metazoa</taxon>
        <taxon>Ecdysozoa</taxon>
        <taxon>Arthropoda</taxon>
        <taxon>Chelicerata</taxon>
        <taxon>Arachnida</taxon>
        <taxon>Araneae</taxon>
        <taxon>Araneomorphae</taxon>
        <taxon>Entelegynae</taxon>
        <taxon>Araneoidea</taxon>
        <taxon>Araneidae</taxon>
        <taxon>Caerostris</taxon>
    </lineage>
</organism>
<evidence type="ECO:0000313" key="2">
    <source>
        <dbReference type="Proteomes" id="UP001054837"/>
    </source>
</evidence>
<proteinExistence type="predicted"/>
<protein>
    <submittedName>
        <fullName evidence="1">Uncharacterized protein</fullName>
    </submittedName>
</protein>
<dbReference type="EMBL" id="BPLQ01004023">
    <property type="protein sequence ID" value="GIY05015.1"/>
    <property type="molecule type" value="Genomic_DNA"/>
</dbReference>
<keyword evidence="2" id="KW-1185">Reference proteome</keyword>
<name>A0AAV4QAH9_9ARAC</name>
<sequence length="104" mass="11676">MLAFKLLCTKCTFNLSPTNTPIRSWPSVPKYFQYHQRYKFQSGSNYSSGTKAILNFNHSPLDNGDLRGSSKLYICQLKVQGQLHLPLEQISPNAVNLALSMPGN</sequence>
<reference evidence="1 2" key="1">
    <citation type="submission" date="2021-06" db="EMBL/GenBank/DDBJ databases">
        <title>Caerostris darwini draft genome.</title>
        <authorList>
            <person name="Kono N."/>
            <person name="Arakawa K."/>
        </authorList>
    </citation>
    <scope>NUCLEOTIDE SEQUENCE [LARGE SCALE GENOMIC DNA]</scope>
</reference>
<gene>
    <name evidence="1" type="ORF">CDAR_76021</name>
</gene>
<evidence type="ECO:0000313" key="1">
    <source>
        <dbReference type="EMBL" id="GIY05015.1"/>
    </source>
</evidence>
<dbReference type="Proteomes" id="UP001054837">
    <property type="component" value="Unassembled WGS sequence"/>
</dbReference>
<dbReference type="AlphaFoldDB" id="A0AAV4QAH9"/>
<comment type="caution">
    <text evidence="1">The sequence shown here is derived from an EMBL/GenBank/DDBJ whole genome shotgun (WGS) entry which is preliminary data.</text>
</comment>
<accession>A0AAV4QAH9</accession>